<dbReference type="STRING" id="7375.A0A0L0CPG3"/>
<organism evidence="8 9">
    <name type="scientific">Lucilia cuprina</name>
    <name type="common">Green bottle fly</name>
    <name type="synonym">Australian sheep blowfly</name>
    <dbReference type="NCBI Taxonomy" id="7375"/>
    <lineage>
        <taxon>Eukaryota</taxon>
        <taxon>Metazoa</taxon>
        <taxon>Ecdysozoa</taxon>
        <taxon>Arthropoda</taxon>
        <taxon>Hexapoda</taxon>
        <taxon>Insecta</taxon>
        <taxon>Pterygota</taxon>
        <taxon>Neoptera</taxon>
        <taxon>Endopterygota</taxon>
        <taxon>Diptera</taxon>
        <taxon>Brachycera</taxon>
        <taxon>Muscomorpha</taxon>
        <taxon>Oestroidea</taxon>
        <taxon>Calliphoridae</taxon>
        <taxon>Luciliinae</taxon>
        <taxon>Lucilia</taxon>
    </lineage>
</organism>
<keyword evidence="9" id="KW-1185">Reference proteome</keyword>
<dbReference type="OMA" id="ILEHDEW"/>
<gene>
    <name evidence="8" type="ORF">FF38_06071</name>
</gene>
<dbReference type="PROSITE" id="PS50041">
    <property type="entry name" value="C_TYPE_LECTIN_2"/>
    <property type="match status" value="1"/>
</dbReference>
<dbReference type="CDD" id="cd00037">
    <property type="entry name" value="CLECT"/>
    <property type="match status" value="1"/>
</dbReference>
<dbReference type="Gene3D" id="3.10.100.10">
    <property type="entry name" value="Mannose-Binding Protein A, subunit A"/>
    <property type="match status" value="1"/>
</dbReference>
<sequence>MVTDISFDYYALYEKPMDSRDYICLPEIGLFQLHTYPDTYLNAGINCRQTHNHCGTLAHVASQKRTEALTHVIVNYNDEKALNVKPIVYLAYIGLFYNQSGSNNFQFFNSEWESLECFAYRAWEPGNPKRSLPYSNTSCVALTVNRTWRTVKCDLKLPYICEIMTSCENEDFIDIMLSKTQRKTPTVVHKGYKISRIRAFYTRKVKFTQQNFHDRLSQIIQDFPKLDDVHPFYADLMNVLYDKDHYKLALGQLNTARHLIDNVAKDYVRLLKYGDSLYRCKQLKKAALGRMATIMKRQASNLTYLEQVRQHLSRLPTIDPYSRTIIICGFPNVGKSSFINKITRADVEVQPYAFTTKSLYVGHTDYKYLRWQVIDTPGILDHPLEERNVIEMQAITALAHLRACVLYFMDISEQCGHSLEEQIKLFESIKPLFTNKPLILAINKIDILGVEDLPVEKRQLIEKLQEDKAVPVMLMSTVQETGVMEVKMEACERLLSYRVDQKMRTKKVDNILNRLHVAMPAPRDDKVRAPCIPEQALARLEKNAAKAERKRKLEKEIEEEMGDDYTLDLKKNYTDIPEEERYDVIPEFWQGHNIADYIDPDIFDKLEELERAEGIREEGGVYDLPDMTMDETLKEIREMAKKIREKRFLLRDEKRLQPRKNKPIIPRHKQPKVRDRSVSKLVETMENLGVDMSGSSNANFTKSVVDLRRGQIAVGSKKELKKPLLDKESSAIVKKTGQPLKRKPARDTMGIKNTAMKKKAQVMAKKDIAKKVGRLCLKGEADRFIGTKMPKHLYAGKRGSGTADRR</sequence>
<dbReference type="Pfam" id="PF17835">
    <property type="entry name" value="NOG1_N"/>
    <property type="match status" value="1"/>
</dbReference>
<accession>A0A0L0CPG3</accession>
<evidence type="ECO:0000256" key="5">
    <source>
        <dbReference type="ARBA" id="ARBA00023242"/>
    </source>
</evidence>
<evidence type="ECO:0000313" key="9">
    <source>
        <dbReference type="Proteomes" id="UP000037069"/>
    </source>
</evidence>
<evidence type="ECO:0000256" key="3">
    <source>
        <dbReference type="ARBA" id="ARBA00022741"/>
    </source>
</evidence>
<dbReference type="GO" id="GO:0005730">
    <property type="term" value="C:nucleolus"/>
    <property type="evidence" value="ECO:0007669"/>
    <property type="project" value="UniProtKB-SubCell"/>
</dbReference>
<keyword evidence="4" id="KW-0342">GTP-binding</keyword>
<dbReference type="InterPro" id="IPR041623">
    <property type="entry name" value="NOG1_N"/>
</dbReference>
<dbReference type="Gene3D" id="3.40.50.300">
    <property type="entry name" value="P-loop containing nucleotide triphosphate hydrolases"/>
    <property type="match status" value="1"/>
</dbReference>
<feature type="domain" description="OBG-type G" evidence="7">
    <location>
        <begin position="323"/>
        <end position="495"/>
    </location>
</feature>
<dbReference type="NCBIfam" id="TIGR00231">
    <property type="entry name" value="small_GTP"/>
    <property type="match status" value="1"/>
</dbReference>
<dbReference type="InterPro" id="IPR006073">
    <property type="entry name" value="GTP-bd"/>
</dbReference>
<evidence type="ECO:0000259" key="7">
    <source>
        <dbReference type="PROSITE" id="PS51710"/>
    </source>
</evidence>
<name>A0A0L0CPG3_LUCCU</name>
<dbReference type="PANTHER" id="PTHR45759">
    <property type="entry name" value="NUCLEOLAR GTP-BINDING PROTEIN 1"/>
    <property type="match status" value="1"/>
</dbReference>
<evidence type="ECO:0000256" key="2">
    <source>
        <dbReference type="ARBA" id="ARBA00022517"/>
    </source>
</evidence>
<dbReference type="PROSITE" id="PS51710">
    <property type="entry name" value="G_OBG"/>
    <property type="match status" value="1"/>
</dbReference>
<evidence type="ECO:0000313" key="8">
    <source>
        <dbReference type="EMBL" id="KNC33324.1"/>
    </source>
</evidence>
<dbReference type="GO" id="GO:0005525">
    <property type="term" value="F:GTP binding"/>
    <property type="evidence" value="ECO:0007669"/>
    <property type="project" value="UniProtKB-KW"/>
</dbReference>
<dbReference type="InterPro" id="IPR031167">
    <property type="entry name" value="G_OBG"/>
</dbReference>
<dbReference type="Proteomes" id="UP000037069">
    <property type="component" value="Unassembled WGS sequence"/>
</dbReference>
<keyword evidence="3" id="KW-0547">Nucleotide-binding</keyword>
<dbReference type="InterPro" id="IPR016187">
    <property type="entry name" value="CTDL_fold"/>
</dbReference>
<comment type="subcellular location">
    <subcellularLocation>
        <location evidence="1">Nucleus</location>
        <location evidence="1">Nucleolus</location>
    </subcellularLocation>
</comment>
<protein>
    <submittedName>
        <fullName evidence="8">Putative nucleolar GTP-binding protein 1</fullName>
    </submittedName>
</protein>
<dbReference type="Pfam" id="PF08155">
    <property type="entry name" value="NOGCT"/>
    <property type="match status" value="1"/>
</dbReference>
<dbReference type="InterPro" id="IPR016186">
    <property type="entry name" value="C-type_lectin-like/link_sf"/>
</dbReference>
<dbReference type="Gene3D" id="1.20.120.1190">
    <property type="match status" value="1"/>
</dbReference>
<dbReference type="FunFam" id="1.20.120.1190:FF:000001">
    <property type="entry name" value="Nucleolar GTP-binding protein 1"/>
    <property type="match status" value="1"/>
</dbReference>
<dbReference type="OrthoDB" id="415015at2759"/>
<dbReference type="InterPro" id="IPR012973">
    <property type="entry name" value="NOG_C"/>
</dbReference>
<dbReference type="InterPro" id="IPR010674">
    <property type="entry name" value="NOG1_Rossman_fold_dom"/>
</dbReference>
<dbReference type="InterPro" id="IPR005225">
    <property type="entry name" value="Small_GTP-bd"/>
</dbReference>
<dbReference type="InterPro" id="IPR027417">
    <property type="entry name" value="P-loop_NTPase"/>
</dbReference>
<dbReference type="SUPFAM" id="SSF56436">
    <property type="entry name" value="C-type lectin-like"/>
    <property type="match status" value="1"/>
</dbReference>
<dbReference type="SUPFAM" id="SSF52540">
    <property type="entry name" value="P-loop containing nucleoside triphosphate hydrolases"/>
    <property type="match status" value="1"/>
</dbReference>
<comment type="caution">
    <text evidence="8">The sequence shown here is derived from an EMBL/GenBank/DDBJ whole genome shotgun (WGS) entry which is preliminary data.</text>
</comment>
<reference evidence="8 9" key="1">
    <citation type="journal article" date="2015" name="Nat. Commun.">
        <title>Lucilia cuprina genome unlocks parasitic fly biology to underpin future interventions.</title>
        <authorList>
            <person name="Anstead C.A."/>
            <person name="Korhonen P.K."/>
            <person name="Young N.D."/>
            <person name="Hall R.S."/>
            <person name="Jex A.R."/>
            <person name="Murali S.C."/>
            <person name="Hughes D.S."/>
            <person name="Lee S.F."/>
            <person name="Perry T."/>
            <person name="Stroehlein A.J."/>
            <person name="Ansell B.R."/>
            <person name="Breugelmans B."/>
            <person name="Hofmann A."/>
            <person name="Qu J."/>
            <person name="Dugan S."/>
            <person name="Lee S.L."/>
            <person name="Chao H."/>
            <person name="Dinh H."/>
            <person name="Han Y."/>
            <person name="Doddapaneni H.V."/>
            <person name="Worley K.C."/>
            <person name="Muzny D.M."/>
            <person name="Ioannidis P."/>
            <person name="Waterhouse R.M."/>
            <person name="Zdobnov E.M."/>
            <person name="James P.J."/>
            <person name="Bagnall N.H."/>
            <person name="Kotze A.C."/>
            <person name="Gibbs R.A."/>
            <person name="Richards S."/>
            <person name="Batterham P."/>
            <person name="Gasser R.B."/>
        </authorList>
    </citation>
    <scope>NUCLEOTIDE SEQUENCE [LARGE SCALE GENOMIC DNA]</scope>
    <source>
        <strain evidence="8 9">LS</strain>
        <tissue evidence="8">Full body</tissue>
    </source>
</reference>
<feature type="domain" description="C-type lectin" evidence="6">
    <location>
        <begin position="31"/>
        <end position="162"/>
    </location>
</feature>
<dbReference type="FunFam" id="3.40.50.300:FF:000496">
    <property type="entry name" value="Nucleolar GTP-binding protein 1"/>
    <property type="match status" value="1"/>
</dbReference>
<dbReference type="Pfam" id="PF00059">
    <property type="entry name" value="Lectin_C"/>
    <property type="match status" value="1"/>
</dbReference>
<keyword evidence="5" id="KW-0539">Nucleus</keyword>
<evidence type="ECO:0000256" key="1">
    <source>
        <dbReference type="ARBA" id="ARBA00004604"/>
    </source>
</evidence>
<dbReference type="SMART" id="SM00034">
    <property type="entry name" value="CLECT"/>
    <property type="match status" value="1"/>
</dbReference>
<evidence type="ECO:0000256" key="4">
    <source>
        <dbReference type="ARBA" id="ARBA00023134"/>
    </source>
</evidence>
<dbReference type="InterPro" id="IPR001304">
    <property type="entry name" value="C-type_lectin-like"/>
</dbReference>
<dbReference type="PRINTS" id="PR00326">
    <property type="entry name" value="GTP1OBG"/>
</dbReference>
<dbReference type="AlphaFoldDB" id="A0A0L0CPG3"/>
<dbReference type="Pfam" id="PF06858">
    <property type="entry name" value="NOG1"/>
    <property type="match status" value="1"/>
</dbReference>
<dbReference type="CDD" id="cd01897">
    <property type="entry name" value="NOG"/>
    <property type="match status" value="1"/>
</dbReference>
<proteinExistence type="predicted"/>
<dbReference type="EMBL" id="JRES01000204">
    <property type="protein sequence ID" value="KNC33324.1"/>
    <property type="molecule type" value="Genomic_DNA"/>
</dbReference>
<dbReference type="GO" id="GO:0042254">
    <property type="term" value="P:ribosome biogenesis"/>
    <property type="evidence" value="ECO:0007669"/>
    <property type="project" value="UniProtKB-KW"/>
</dbReference>
<evidence type="ECO:0000259" key="6">
    <source>
        <dbReference type="PROSITE" id="PS50041"/>
    </source>
</evidence>
<keyword evidence="2" id="KW-0690">Ribosome biogenesis</keyword>